<dbReference type="GO" id="GO:0015979">
    <property type="term" value="P:photosynthesis"/>
    <property type="evidence" value="ECO:0007669"/>
    <property type="project" value="InterPro"/>
</dbReference>
<feature type="signal peptide" evidence="1">
    <location>
        <begin position="1"/>
        <end position="35"/>
    </location>
</feature>
<dbReference type="Proteomes" id="UP000239649">
    <property type="component" value="Unassembled WGS sequence"/>
</dbReference>
<organism evidence="3 4">
    <name type="scientific">Micractinium conductrix</name>
    <dbReference type="NCBI Taxonomy" id="554055"/>
    <lineage>
        <taxon>Eukaryota</taxon>
        <taxon>Viridiplantae</taxon>
        <taxon>Chlorophyta</taxon>
        <taxon>core chlorophytes</taxon>
        <taxon>Trebouxiophyceae</taxon>
        <taxon>Chlorellales</taxon>
        <taxon>Chlorellaceae</taxon>
        <taxon>Chlorella clade</taxon>
        <taxon>Micractinium</taxon>
    </lineage>
</organism>
<dbReference type="InterPro" id="IPR006311">
    <property type="entry name" value="TAT_signal"/>
</dbReference>
<accession>A0A2P6VH42</accession>
<proteinExistence type="predicted"/>
<feature type="domain" description="PsbP C-terminal" evidence="2">
    <location>
        <begin position="51"/>
        <end position="178"/>
    </location>
</feature>
<dbReference type="EMBL" id="LHPF02000007">
    <property type="protein sequence ID" value="PSC73402.1"/>
    <property type="molecule type" value="Genomic_DNA"/>
</dbReference>
<gene>
    <name evidence="3" type="ORF">C2E20_3261</name>
</gene>
<dbReference type="STRING" id="554055.A0A2P6VH42"/>
<evidence type="ECO:0000256" key="1">
    <source>
        <dbReference type="SAM" id="SignalP"/>
    </source>
</evidence>
<sequence length="209" mass="21794">MIDNSGCMSQRRGLLLGLGSVLLAAGAAPLQGAAAAEQQAEAAASSSSDELVAFSNPAQRYTLLRPAGWEQVGKAGADALFRDPAQKSTNVGVTVYPVTVSSLEAFGDLPTVGERLLGAEKEKESTLSAVMVEQRARTDPAGGFSIYDFEYELESTRGRKRILSTVTIAGRKLYIANGNLSCGKADSCAAAEGALPLLRAVTQSLTVKP</sequence>
<dbReference type="Pfam" id="PF01789">
    <property type="entry name" value="PsbP"/>
    <property type="match status" value="1"/>
</dbReference>
<feature type="chain" id="PRO_5015129349" evidence="1">
    <location>
        <begin position="36"/>
        <end position="209"/>
    </location>
</feature>
<dbReference type="OrthoDB" id="2020701at2759"/>
<dbReference type="PANTHER" id="PTHR31407">
    <property type="match status" value="1"/>
</dbReference>
<keyword evidence="1" id="KW-0732">Signal</keyword>
<reference evidence="3 4" key="1">
    <citation type="journal article" date="2018" name="Plant J.">
        <title>Genome sequences of Chlorella sorokiniana UTEX 1602 and Micractinium conductrix SAG 241.80: implications to maltose excretion by a green alga.</title>
        <authorList>
            <person name="Arriola M.B."/>
            <person name="Velmurugan N."/>
            <person name="Zhang Y."/>
            <person name="Plunkett M.H."/>
            <person name="Hondzo H."/>
            <person name="Barney B.M."/>
        </authorList>
    </citation>
    <scope>NUCLEOTIDE SEQUENCE [LARGE SCALE GENOMIC DNA]</scope>
    <source>
        <strain evidence="3 4">SAG 241.80</strain>
    </source>
</reference>
<dbReference type="PROSITE" id="PS51318">
    <property type="entry name" value="TAT"/>
    <property type="match status" value="1"/>
</dbReference>
<dbReference type="PANTHER" id="PTHR31407:SF3">
    <property type="entry name" value="PSBP DOMAIN-CONTAINING PROTEIN 2, CHLOROPLASTIC"/>
    <property type="match status" value="1"/>
</dbReference>
<dbReference type="AlphaFoldDB" id="A0A2P6VH42"/>
<dbReference type="SUPFAM" id="SSF55724">
    <property type="entry name" value="Mog1p/PsbP-like"/>
    <property type="match status" value="1"/>
</dbReference>
<evidence type="ECO:0000313" key="4">
    <source>
        <dbReference type="Proteomes" id="UP000239649"/>
    </source>
</evidence>
<keyword evidence="4" id="KW-1185">Reference proteome</keyword>
<dbReference type="GO" id="GO:0019898">
    <property type="term" value="C:extrinsic component of membrane"/>
    <property type="evidence" value="ECO:0007669"/>
    <property type="project" value="InterPro"/>
</dbReference>
<dbReference type="InterPro" id="IPR016123">
    <property type="entry name" value="Mog1/PsbP_a/b/a-sand"/>
</dbReference>
<evidence type="ECO:0000259" key="2">
    <source>
        <dbReference type="Pfam" id="PF01789"/>
    </source>
</evidence>
<dbReference type="Gene3D" id="3.40.1000.10">
    <property type="entry name" value="Mog1/PsbP, alpha/beta/alpha sandwich"/>
    <property type="match status" value="1"/>
</dbReference>
<dbReference type="GO" id="GO:0009654">
    <property type="term" value="C:photosystem II oxygen evolving complex"/>
    <property type="evidence" value="ECO:0007669"/>
    <property type="project" value="InterPro"/>
</dbReference>
<protein>
    <submittedName>
        <fullName evidence="3">PsbP domain-containing chloroplastic</fullName>
    </submittedName>
</protein>
<dbReference type="InterPro" id="IPR002683">
    <property type="entry name" value="PsbP_C"/>
</dbReference>
<dbReference type="GO" id="GO:0005509">
    <property type="term" value="F:calcium ion binding"/>
    <property type="evidence" value="ECO:0007669"/>
    <property type="project" value="InterPro"/>
</dbReference>
<name>A0A2P6VH42_9CHLO</name>
<comment type="caution">
    <text evidence="3">The sequence shown here is derived from an EMBL/GenBank/DDBJ whole genome shotgun (WGS) entry which is preliminary data.</text>
</comment>
<evidence type="ECO:0000313" key="3">
    <source>
        <dbReference type="EMBL" id="PSC73402.1"/>
    </source>
</evidence>